<accession>A0ACB9QN77</accession>
<evidence type="ECO:0000313" key="1">
    <source>
        <dbReference type="EMBL" id="KAI4366785.1"/>
    </source>
</evidence>
<gene>
    <name evidence="1" type="ORF">MLD38_022611</name>
</gene>
<proteinExistence type="predicted"/>
<dbReference type="Proteomes" id="UP001057402">
    <property type="component" value="Chromosome 6"/>
</dbReference>
<comment type="caution">
    <text evidence="1">The sequence shown here is derived from an EMBL/GenBank/DDBJ whole genome shotgun (WGS) entry which is preliminary data.</text>
</comment>
<evidence type="ECO:0000313" key="2">
    <source>
        <dbReference type="Proteomes" id="UP001057402"/>
    </source>
</evidence>
<name>A0ACB9QN77_9MYRT</name>
<sequence length="272" mass="29925">MQTPPPPKTVLFTSSGDEVSANVALTLANRGCRLVLVGEEDRMKALRGRIAGSLSGGVDRVPLVEVVGLDMEEESEGVFEEAVTKACGFFQGLDALVHCYTYEGKLQEPLQMSEEEFKKTVRINFMSPWYLLKAVSKRLQQNESGGSVVLLNSFIGSERVLYPGSAVYGSCLAGVQQLARTSALELGKYKIRVNAIARGLHLDDGFPRAVGQDRAQKLVRDATPLHRWLDVERDLASTVIYLISDGARYMTGTTIYVDGGQSLVRPRMRSYM</sequence>
<keyword evidence="2" id="KW-1185">Reference proteome</keyword>
<organism evidence="1 2">
    <name type="scientific">Melastoma candidum</name>
    <dbReference type="NCBI Taxonomy" id="119954"/>
    <lineage>
        <taxon>Eukaryota</taxon>
        <taxon>Viridiplantae</taxon>
        <taxon>Streptophyta</taxon>
        <taxon>Embryophyta</taxon>
        <taxon>Tracheophyta</taxon>
        <taxon>Spermatophyta</taxon>
        <taxon>Magnoliopsida</taxon>
        <taxon>eudicotyledons</taxon>
        <taxon>Gunneridae</taxon>
        <taxon>Pentapetalae</taxon>
        <taxon>rosids</taxon>
        <taxon>malvids</taxon>
        <taxon>Myrtales</taxon>
        <taxon>Melastomataceae</taxon>
        <taxon>Melastomatoideae</taxon>
        <taxon>Melastomateae</taxon>
        <taxon>Melastoma</taxon>
    </lineage>
</organism>
<protein>
    <submittedName>
        <fullName evidence="1">Uncharacterized protein</fullName>
    </submittedName>
</protein>
<dbReference type="EMBL" id="CM042885">
    <property type="protein sequence ID" value="KAI4366785.1"/>
    <property type="molecule type" value="Genomic_DNA"/>
</dbReference>
<reference evidence="2" key="1">
    <citation type="journal article" date="2023" name="Front. Plant Sci.">
        <title>Chromosomal-level genome assembly of Melastoma candidum provides insights into trichome evolution.</title>
        <authorList>
            <person name="Zhong Y."/>
            <person name="Wu W."/>
            <person name="Sun C."/>
            <person name="Zou P."/>
            <person name="Liu Y."/>
            <person name="Dai S."/>
            <person name="Zhou R."/>
        </authorList>
    </citation>
    <scope>NUCLEOTIDE SEQUENCE [LARGE SCALE GENOMIC DNA]</scope>
</reference>